<organism evidence="1 2">
    <name type="scientific">Flavobacterium hydrophilum</name>
    <dbReference type="NCBI Taxonomy" id="2211445"/>
    <lineage>
        <taxon>Bacteria</taxon>
        <taxon>Pseudomonadati</taxon>
        <taxon>Bacteroidota</taxon>
        <taxon>Flavobacteriia</taxon>
        <taxon>Flavobacteriales</taxon>
        <taxon>Flavobacteriaceae</taxon>
        <taxon>Flavobacterium</taxon>
    </lineage>
</organism>
<accession>A0A2V4C0M1</accession>
<name>A0A2V4C0M1_9FLAO</name>
<reference evidence="1 2" key="1">
    <citation type="submission" date="2018-05" db="EMBL/GenBank/DDBJ databases">
        <title>Flavobacterium sp. strain IMCC34758, incomplete genome.</title>
        <authorList>
            <person name="Joung Y."/>
        </authorList>
    </citation>
    <scope>NUCLEOTIDE SEQUENCE [LARGE SCALE GENOMIC DNA]</scope>
    <source>
        <strain evidence="1 2">IMCC34758</strain>
    </source>
</reference>
<evidence type="ECO:0000313" key="1">
    <source>
        <dbReference type="EMBL" id="PXY44695.1"/>
    </source>
</evidence>
<comment type="caution">
    <text evidence="1">The sequence shown here is derived from an EMBL/GenBank/DDBJ whole genome shotgun (WGS) entry which is preliminary data.</text>
</comment>
<dbReference type="AlphaFoldDB" id="A0A2V4C0M1"/>
<dbReference type="Proteomes" id="UP000247681">
    <property type="component" value="Unassembled WGS sequence"/>
</dbReference>
<sequence length="123" mass="14079">MKNHLKYLISLFLALAVMTGDGILCSQSNAPDYYQSSYVTSGKEIDLKNIRLYVFNRGKTFGKTLFPILLSCLEFKEVFSLQTKVLLQVCNNLHQNIISFIKQSVFINEHSISTDFRKSLYNA</sequence>
<dbReference type="EMBL" id="QJHL01000003">
    <property type="protein sequence ID" value="PXY44695.1"/>
    <property type="molecule type" value="Genomic_DNA"/>
</dbReference>
<protein>
    <submittedName>
        <fullName evidence="1">Uncharacterized protein</fullName>
    </submittedName>
</protein>
<evidence type="ECO:0000313" key="2">
    <source>
        <dbReference type="Proteomes" id="UP000247681"/>
    </source>
</evidence>
<proteinExistence type="predicted"/>
<gene>
    <name evidence="1" type="ORF">DMB68_14665</name>
</gene>
<keyword evidence="2" id="KW-1185">Reference proteome</keyword>
<dbReference type="OrthoDB" id="1358646at2"/>
<dbReference type="RefSeq" id="WP_110347417.1">
    <property type="nucleotide sequence ID" value="NZ_QJHL01000003.1"/>
</dbReference>